<sequence length="302" mass="36108">MCIIALFRFFIYTRSFIRATERESASVTKRRDGEKKKKRERERERDREKPREKRRKKGWKREEINKLTERLYVYTSIPGNATQKLQRPTLNIEDSKVFKEQIFTKKKNIYVHIIFDFLQSTRLATARPIFRFAEDERQTMDGNEGFSRQTPDISLLEKFTFRKKKLINQKKIKIKKDNEEKTRKESTEETGEKNERRTQDNGRDGRDENRFLQYRTCDWQSREFAYRHDFTAIRIRSSQDTCSPRRNSQKPIVPSHCVNSIESIVAGGSDGANFRLFLREILKIRVWPPARAFNDDERGGYS</sequence>
<keyword evidence="3" id="KW-1185">Reference proteome</keyword>
<accession>A0AAW2EUA4</accession>
<dbReference type="AlphaFoldDB" id="A0AAW2EUA4"/>
<evidence type="ECO:0000313" key="2">
    <source>
        <dbReference type="EMBL" id="KAL0106388.1"/>
    </source>
</evidence>
<gene>
    <name evidence="2" type="ORF">PUN28_016250</name>
</gene>
<proteinExistence type="predicted"/>
<dbReference type="Proteomes" id="UP001430953">
    <property type="component" value="Unassembled WGS sequence"/>
</dbReference>
<feature type="compositionally biased region" description="Basic and acidic residues" evidence="1">
    <location>
        <begin position="23"/>
        <end position="51"/>
    </location>
</feature>
<dbReference type="EMBL" id="JADYXP020000018">
    <property type="protein sequence ID" value="KAL0106388.1"/>
    <property type="molecule type" value="Genomic_DNA"/>
</dbReference>
<feature type="region of interest" description="Disordered" evidence="1">
    <location>
        <begin position="23"/>
        <end position="59"/>
    </location>
</feature>
<organism evidence="2 3">
    <name type="scientific">Cardiocondyla obscurior</name>
    <dbReference type="NCBI Taxonomy" id="286306"/>
    <lineage>
        <taxon>Eukaryota</taxon>
        <taxon>Metazoa</taxon>
        <taxon>Ecdysozoa</taxon>
        <taxon>Arthropoda</taxon>
        <taxon>Hexapoda</taxon>
        <taxon>Insecta</taxon>
        <taxon>Pterygota</taxon>
        <taxon>Neoptera</taxon>
        <taxon>Endopterygota</taxon>
        <taxon>Hymenoptera</taxon>
        <taxon>Apocrita</taxon>
        <taxon>Aculeata</taxon>
        <taxon>Formicoidea</taxon>
        <taxon>Formicidae</taxon>
        <taxon>Myrmicinae</taxon>
        <taxon>Cardiocondyla</taxon>
    </lineage>
</organism>
<protein>
    <submittedName>
        <fullName evidence="2">Uncharacterized protein</fullName>
    </submittedName>
</protein>
<evidence type="ECO:0000313" key="3">
    <source>
        <dbReference type="Proteomes" id="UP001430953"/>
    </source>
</evidence>
<name>A0AAW2EUA4_9HYME</name>
<reference evidence="2 3" key="1">
    <citation type="submission" date="2023-03" db="EMBL/GenBank/DDBJ databases">
        <title>High recombination rates correlate with genetic variation in Cardiocondyla obscurior ants.</title>
        <authorList>
            <person name="Errbii M."/>
        </authorList>
    </citation>
    <scope>NUCLEOTIDE SEQUENCE [LARGE SCALE GENOMIC DNA]</scope>
    <source>
        <strain evidence="2">Alpha-2009</strain>
        <tissue evidence="2">Whole body</tissue>
    </source>
</reference>
<comment type="caution">
    <text evidence="2">The sequence shown here is derived from an EMBL/GenBank/DDBJ whole genome shotgun (WGS) entry which is preliminary data.</text>
</comment>
<feature type="region of interest" description="Disordered" evidence="1">
    <location>
        <begin position="178"/>
        <end position="207"/>
    </location>
</feature>
<evidence type="ECO:0000256" key="1">
    <source>
        <dbReference type="SAM" id="MobiDB-lite"/>
    </source>
</evidence>